<dbReference type="InterPro" id="IPR037992">
    <property type="entry name" value="TRAPPC6/Trs33"/>
</dbReference>
<sequence>MADAVLFEFLHTEMVAELWAPDPDPGSGGKRRSLSVLEGLGFRVGQALGERLPRETPAFREELDALKFLCRDLWAAMFQKHMDGLRTNHQGTYVLQDNSFPLLVTMGSGPQYLEEAPKVLGEGRDMPIYPPLLGRLWGWGLASLFPQCSVPRPHPSSWPSPAAFCAAPSIHWASRAWSPPLWHPCPPVSYWGGALFPLNVV</sequence>
<evidence type="ECO:0000313" key="3">
    <source>
        <dbReference type="Ensembl" id="ENSMSIP00000007276.1"/>
    </source>
</evidence>
<dbReference type="SUPFAM" id="SSF111126">
    <property type="entry name" value="Ligand-binding domain in the NO signalling and Golgi transport"/>
    <property type="match status" value="1"/>
</dbReference>
<comment type="subcellular location">
    <subcellularLocation>
        <location evidence="1">Golgi apparatus</location>
        <location evidence="1">cis-Golgi network</location>
    </subcellularLocation>
</comment>
<dbReference type="GeneTree" id="ENSGT00390000012948"/>
<dbReference type="GO" id="GO:0030008">
    <property type="term" value="C:TRAPP complex"/>
    <property type="evidence" value="ECO:0007669"/>
    <property type="project" value="TreeGrafter"/>
</dbReference>
<comment type="similarity">
    <text evidence="2">Belongs to the TRAPP small subunits family. BET3 subfamily.</text>
</comment>
<dbReference type="Ensembl" id="ENSMSIT00000009278.1">
    <property type="protein sequence ID" value="ENSMSIP00000007276.1"/>
    <property type="gene ID" value="ENSMSIG00000006473.1"/>
</dbReference>
<reference evidence="3" key="1">
    <citation type="submission" date="2025-08" db="UniProtKB">
        <authorList>
            <consortium name="Ensembl"/>
        </authorList>
    </citation>
    <scope>IDENTIFICATION</scope>
</reference>
<dbReference type="GO" id="GO:0005802">
    <property type="term" value="C:trans-Golgi network"/>
    <property type="evidence" value="ECO:0007669"/>
    <property type="project" value="TreeGrafter"/>
</dbReference>
<evidence type="ECO:0000256" key="1">
    <source>
        <dbReference type="ARBA" id="ARBA00004222"/>
    </source>
</evidence>
<dbReference type="InterPro" id="IPR007194">
    <property type="entry name" value="TRAPP_component"/>
</dbReference>
<protein>
    <recommendedName>
        <fullName evidence="5">Trafficking protein particle complex 6A</fullName>
    </recommendedName>
</protein>
<organism evidence="3 4">
    <name type="scientific">Mus spicilegus</name>
    <name type="common">Mound-building mouse</name>
    <dbReference type="NCBI Taxonomy" id="10103"/>
    <lineage>
        <taxon>Eukaryota</taxon>
        <taxon>Metazoa</taxon>
        <taxon>Chordata</taxon>
        <taxon>Craniata</taxon>
        <taxon>Vertebrata</taxon>
        <taxon>Euteleostomi</taxon>
        <taxon>Mammalia</taxon>
        <taxon>Eutheria</taxon>
        <taxon>Euarchontoglires</taxon>
        <taxon>Glires</taxon>
        <taxon>Rodentia</taxon>
        <taxon>Myomorpha</taxon>
        <taxon>Muroidea</taxon>
        <taxon>Muridae</taxon>
        <taxon>Murinae</taxon>
        <taxon>Mus</taxon>
        <taxon>Mus</taxon>
    </lineage>
</organism>
<dbReference type="AlphaFoldDB" id="A0A8C6MRF3"/>
<accession>A0A8C6MRF3</accession>
<dbReference type="Proteomes" id="UP000694415">
    <property type="component" value="Unplaced"/>
</dbReference>
<evidence type="ECO:0008006" key="5">
    <source>
        <dbReference type="Google" id="ProtNLM"/>
    </source>
</evidence>
<reference evidence="3" key="2">
    <citation type="submission" date="2025-09" db="UniProtKB">
        <authorList>
            <consortium name="Ensembl"/>
        </authorList>
    </citation>
    <scope>IDENTIFICATION</scope>
</reference>
<dbReference type="Pfam" id="PF04051">
    <property type="entry name" value="TRAPP"/>
    <property type="match status" value="1"/>
</dbReference>
<dbReference type="Gene3D" id="3.30.1380.20">
    <property type="entry name" value="Trafficking protein particle complex subunit 3"/>
    <property type="match status" value="1"/>
</dbReference>
<dbReference type="PANTHER" id="PTHR12817">
    <property type="entry name" value="TRAFFICKING PROTEIN PARTICLE COMPLEX SUBUNIT 6B"/>
    <property type="match status" value="1"/>
</dbReference>
<dbReference type="PANTHER" id="PTHR12817:SF2">
    <property type="entry name" value="TRAFFICKING PROTEIN PARTICLE COMPLEX SUBUNIT 6A"/>
    <property type="match status" value="1"/>
</dbReference>
<keyword evidence="4" id="KW-1185">Reference proteome</keyword>
<evidence type="ECO:0000256" key="2">
    <source>
        <dbReference type="ARBA" id="ARBA00006218"/>
    </source>
</evidence>
<dbReference type="GO" id="GO:0005801">
    <property type="term" value="C:cis-Golgi network"/>
    <property type="evidence" value="ECO:0007669"/>
    <property type="project" value="TreeGrafter"/>
</dbReference>
<dbReference type="CDD" id="cd14944">
    <property type="entry name" value="TRAPPC6A_Trs33"/>
    <property type="match status" value="1"/>
</dbReference>
<evidence type="ECO:0000313" key="4">
    <source>
        <dbReference type="Proteomes" id="UP000694415"/>
    </source>
</evidence>
<dbReference type="GO" id="GO:0006888">
    <property type="term" value="P:endoplasmic reticulum to Golgi vesicle-mediated transport"/>
    <property type="evidence" value="ECO:0007669"/>
    <property type="project" value="TreeGrafter"/>
</dbReference>
<name>A0A8C6MRF3_MUSSI</name>
<proteinExistence type="inferred from homology"/>
<dbReference type="InterPro" id="IPR024096">
    <property type="entry name" value="NO_sig/Golgi_transp_ligand-bd"/>
</dbReference>